<dbReference type="Proteomes" id="UP000182658">
    <property type="component" value="Unassembled WGS sequence"/>
</dbReference>
<dbReference type="EMBL" id="KV875097">
    <property type="protein sequence ID" value="OIW29950.1"/>
    <property type="molecule type" value="Genomic_DNA"/>
</dbReference>
<organism evidence="2 3">
    <name type="scientific">Coniochaeta ligniaria NRRL 30616</name>
    <dbReference type="NCBI Taxonomy" id="1408157"/>
    <lineage>
        <taxon>Eukaryota</taxon>
        <taxon>Fungi</taxon>
        <taxon>Dikarya</taxon>
        <taxon>Ascomycota</taxon>
        <taxon>Pezizomycotina</taxon>
        <taxon>Sordariomycetes</taxon>
        <taxon>Sordariomycetidae</taxon>
        <taxon>Coniochaetales</taxon>
        <taxon>Coniochaetaceae</taxon>
        <taxon>Coniochaeta</taxon>
    </lineage>
</organism>
<dbReference type="InParanoid" id="A0A1J7IR55"/>
<feature type="region of interest" description="Disordered" evidence="1">
    <location>
        <begin position="22"/>
        <end position="54"/>
    </location>
</feature>
<sequence>MLTLACEPVGWQMHRWKSLRQVPRNPKSQFRGRPKLSSVAASHLPATDSLSPRF</sequence>
<gene>
    <name evidence="2" type="ORF">CONLIGDRAFT_353105</name>
</gene>
<proteinExistence type="predicted"/>
<keyword evidence="3" id="KW-1185">Reference proteome</keyword>
<name>A0A1J7IR55_9PEZI</name>
<evidence type="ECO:0000313" key="2">
    <source>
        <dbReference type="EMBL" id="OIW29950.1"/>
    </source>
</evidence>
<dbReference type="AlphaFoldDB" id="A0A1J7IR55"/>
<reference evidence="2 3" key="1">
    <citation type="submission" date="2016-10" db="EMBL/GenBank/DDBJ databases">
        <title>Draft genome sequence of Coniochaeta ligniaria NRRL30616, a lignocellulolytic fungus for bioabatement of inhibitors in plant biomass hydrolysates.</title>
        <authorList>
            <consortium name="DOE Joint Genome Institute"/>
            <person name="Jimenez D.J."/>
            <person name="Hector R.E."/>
            <person name="Riley R."/>
            <person name="Sun H."/>
            <person name="Grigoriev I.V."/>
            <person name="Van Elsas J.D."/>
            <person name="Nichols N.N."/>
        </authorList>
    </citation>
    <scope>NUCLEOTIDE SEQUENCE [LARGE SCALE GENOMIC DNA]</scope>
    <source>
        <strain evidence="2 3">NRRL 30616</strain>
    </source>
</reference>
<protein>
    <submittedName>
        <fullName evidence="2">Uncharacterized protein</fullName>
    </submittedName>
</protein>
<accession>A0A1J7IR55</accession>
<evidence type="ECO:0000256" key="1">
    <source>
        <dbReference type="SAM" id="MobiDB-lite"/>
    </source>
</evidence>
<evidence type="ECO:0000313" key="3">
    <source>
        <dbReference type="Proteomes" id="UP000182658"/>
    </source>
</evidence>